<sequence>MDVNKDFWEDLIELYRNHSCLWNVKCKDYSNKIKRNSSYEILLKKLKEIYPEATTELLKKKINNIRTTFRRELKKVESSMCTGSSTENVYEPSIWYYDLLYFTAQWYKCGIFNLFDSKRLQSPVSFHIPPSDTRPFVPI</sequence>
<dbReference type="PROSITE" id="PS51029">
    <property type="entry name" value="MADF"/>
    <property type="match status" value="1"/>
</dbReference>
<dbReference type="EMBL" id="CARXXK010000002">
    <property type="protein sequence ID" value="CAI6357597.1"/>
    <property type="molecule type" value="Genomic_DNA"/>
</dbReference>
<dbReference type="PANTHER" id="PTHR21505:SF8">
    <property type="entry name" value="DPT-YFP REPRESSOR BY OVEREXPRESSION, ISOFORM D-RELATED"/>
    <property type="match status" value="1"/>
</dbReference>
<protein>
    <recommendedName>
        <fullName evidence="1">MADF domain-containing protein</fullName>
    </recommendedName>
</protein>
<reference evidence="2 3" key="1">
    <citation type="submission" date="2023-01" db="EMBL/GenBank/DDBJ databases">
        <authorList>
            <person name="Whitehead M."/>
        </authorList>
    </citation>
    <scope>NUCLEOTIDE SEQUENCE [LARGE SCALE GENOMIC DNA]</scope>
</reference>
<dbReference type="SMART" id="SM00595">
    <property type="entry name" value="MADF"/>
    <property type="match status" value="1"/>
</dbReference>
<evidence type="ECO:0000313" key="3">
    <source>
        <dbReference type="Proteomes" id="UP001160148"/>
    </source>
</evidence>
<dbReference type="Pfam" id="PF10545">
    <property type="entry name" value="MADF_DNA_bdg"/>
    <property type="match status" value="1"/>
</dbReference>
<evidence type="ECO:0000259" key="1">
    <source>
        <dbReference type="PROSITE" id="PS51029"/>
    </source>
</evidence>
<proteinExistence type="predicted"/>
<keyword evidence="3" id="KW-1185">Reference proteome</keyword>
<dbReference type="InterPro" id="IPR006578">
    <property type="entry name" value="MADF-dom"/>
</dbReference>
<accession>A0AAV0WPT3</accession>
<gene>
    <name evidence="2" type="ORF">MEUPH1_LOCUS13206</name>
</gene>
<dbReference type="AlphaFoldDB" id="A0AAV0WPT3"/>
<organism evidence="2 3">
    <name type="scientific">Macrosiphum euphorbiae</name>
    <name type="common">potato aphid</name>
    <dbReference type="NCBI Taxonomy" id="13131"/>
    <lineage>
        <taxon>Eukaryota</taxon>
        <taxon>Metazoa</taxon>
        <taxon>Ecdysozoa</taxon>
        <taxon>Arthropoda</taxon>
        <taxon>Hexapoda</taxon>
        <taxon>Insecta</taxon>
        <taxon>Pterygota</taxon>
        <taxon>Neoptera</taxon>
        <taxon>Paraneoptera</taxon>
        <taxon>Hemiptera</taxon>
        <taxon>Sternorrhyncha</taxon>
        <taxon>Aphidomorpha</taxon>
        <taxon>Aphidoidea</taxon>
        <taxon>Aphididae</taxon>
        <taxon>Macrosiphini</taxon>
        <taxon>Macrosiphum</taxon>
    </lineage>
</organism>
<evidence type="ECO:0000313" key="2">
    <source>
        <dbReference type="EMBL" id="CAI6357597.1"/>
    </source>
</evidence>
<comment type="caution">
    <text evidence="2">The sequence shown here is derived from an EMBL/GenBank/DDBJ whole genome shotgun (WGS) entry which is preliminary data.</text>
</comment>
<name>A0AAV0WPT3_9HEMI</name>
<dbReference type="Proteomes" id="UP001160148">
    <property type="component" value="Unassembled WGS sequence"/>
</dbReference>
<dbReference type="PANTHER" id="PTHR21505">
    <property type="entry name" value="MADF DOMAIN-CONTAINING PROTEIN-RELATED"/>
    <property type="match status" value="1"/>
</dbReference>
<feature type="domain" description="MADF" evidence="1">
    <location>
        <begin position="10"/>
        <end position="108"/>
    </location>
</feature>